<dbReference type="PANTHER" id="PTHR32089:SF112">
    <property type="entry name" value="LYSOZYME-LIKE PROTEIN-RELATED"/>
    <property type="match status" value="1"/>
</dbReference>
<dbReference type="SUPFAM" id="SSF58104">
    <property type="entry name" value="Methyl-accepting chemotaxis protein (MCP) signaling domain"/>
    <property type="match status" value="1"/>
</dbReference>
<dbReference type="RefSeq" id="WP_041121272.1">
    <property type="nucleotide sequence ID" value="NZ_JXRQ01000011.1"/>
</dbReference>
<dbReference type="PROSITE" id="PS50111">
    <property type="entry name" value="CHEMOTAXIS_TRANSDUC_2"/>
    <property type="match status" value="1"/>
</dbReference>
<dbReference type="PANTHER" id="PTHR32089">
    <property type="entry name" value="METHYL-ACCEPTING CHEMOTAXIS PROTEIN MCPB"/>
    <property type="match status" value="1"/>
</dbReference>
<evidence type="ECO:0000256" key="3">
    <source>
        <dbReference type="PROSITE-ProRule" id="PRU00284"/>
    </source>
</evidence>
<feature type="transmembrane region" description="Helical" evidence="5">
    <location>
        <begin position="151"/>
        <end position="174"/>
    </location>
</feature>
<dbReference type="Gene3D" id="1.10.287.950">
    <property type="entry name" value="Methyl-accepting chemotaxis protein"/>
    <property type="match status" value="1"/>
</dbReference>
<keyword evidence="5" id="KW-1133">Transmembrane helix</keyword>
<evidence type="ECO:0000313" key="8">
    <source>
        <dbReference type="Proteomes" id="UP000031950"/>
    </source>
</evidence>
<keyword evidence="8" id="KW-1185">Reference proteome</keyword>
<reference evidence="7 8" key="1">
    <citation type="submission" date="2015-01" db="EMBL/GenBank/DDBJ databases">
        <title>Genome sequence of Jeotgalibacillus alimentarius.</title>
        <authorList>
            <person name="Goh K.M."/>
            <person name="Chan K.-G."/>
            <person name="Yaakop A.S."/>
            <person name="Ee R."/>
            <person name="Gan H.M."/>
            <person name="Chan C.S."/>
        </authorList>
    </citation>
    <scope>NUCLEOTIDE SEQUENCE [LARGE SCALE GENOMIC DNA]</scope>
    <source>
        <strain evidence="7 8">YKJ-13</strain>
    </source>
</reference>
<evidence type="ECO:0000256" key="4">
    <source>
        <dbReference type="SAM" id="Coils"/>
    </source>
</evidence>
<protein>
    <recommendedName>
        <fullName evidence="6">Methyl-accepting transducer domain-containing protein</fullName>
    </recommendedName>
</protein>
<dbReference type="InterPro" id="IPR004090">
    <property type="entry name" value="Chemotax_Me-accpt_rcpt"/>
</dbReference>
<proteinExistence type="inferred from homology"/>
<sequence length="500" mass="55195">MKGIGKKMKTEKKLSALLSRIFLISAALMLVNMVAQVAMYGVPEFTLMNVLYNTQFLLLVFPALYFKFSKQAIYFKELSVLSTLLLAFIFYSNAWVNVPYFWFVPLGIAAVYADALLMKRSLIATAFLLGAAQFVHLYFAEPMVVETSLEYSILTGAYHIVQYVPIAVILLYAVKRASQKNQESMELQTKLKEMLTNVETTADRLENMVDELTGQLADSSGSVSAVSRQLEKMEQSSAHYRQSSAAAEDNVSGIVSRVSDVSRRSEEMNGLTDKVILSAKENKENLKGTIEQMEEVQQQSGHSAETVQVLDEKTQEIDAALNQISGIADQTNLLALNASIEAARAGEHGKGFAIVAEEVRKLAEESSAVSVNIREVVAEISAAKEQVVGSLGETRNKINHSMNSIHQTSDAFEELISKQEELKSQFSLIFDASRLSAESGASVQQSMQTMQEHASDNDKGIEDIIHTVHELETAFDEIARFAYAVKEQAAHLTGDLKKTS</sequence>
<feature type="coiled-coil region" evidence="4">
    <location>
        <begin position="276"/>
        <end position="330"/>
    </location>
</feature>
<feature type="transmembrane region" description="Helical" evidence="5">
    <location>
        <begin position="122"/>
        <end position="139"/>
    </location>
</feature>
<dbReference type="Proteomes" id="UP000031950">
    <property type="component" value="Unassembled WGS sequence"/>
</dbReference>
<feature type="coiled-coil region" evidence="4">
    <location>
        <begin position="177"/>
        <end position="215"/>
    </location>
</feature>
<dbReference type="GO" id="GO:0006935">
    <property type="term" value="P:chemotaxis"/>
    <property type="evidence" value="ECO:0007669"/>
    <property type="project" value="InterPro"/>
</dbReference>
<dbReference type="GO" id="GO:0007165">
    <property type="term" value="P:signal transduction"/>
    <property type="evidence" value="ECO:0007669"/>
    <property type="project" value="UniProtKB-KW"/>
</dbReference>
<dbReference type="EMBL" id="JXRQ01000011">
    <property type="protein sequence ID" value="KIL52563.1"/>
    <property type="molecule type" value="Genomic_DNA"/>
</dbReference>
<comment type="similarity">
    <text evidence="2">Belongs to the methyl-accepting chemotaxis (MCP) protein family.</text>
</comment>
<keyword evidence="4" id="KW-0175">Coiled coil</keyword>
<keyword evidence="5" id="KW-0812">Transmembrane</keyword>
<dbReference type="Pfam" id="PF00015">
    <property type="entry name" value="MCPsignal"/>
    <property type="match status" value="1"/>
</dbReference>
<accession>A0A0C2W966</accession>
<dbReference type="GO" id="GO:0004888">
    <property type="term" value="F:transmembrane signaling receptor activity"/>
    <property type="evidence" value="ECO:0007669"/>
    <property type="project" value="InterPro"/>
</dbReference>
<gene>
    <name evidence="7" type="ORF">KP77_05900</name>
</gene>
<dbReference type="AlphaFoldDB" id="A0A0C2W966"/>
<feature type="transmembrane region" description="Helical" evidence="5">
    <location>
        <begin position="78"/>
        <end position="94"/>
    </location>
</feature>
<evidence type="ECO:0000256" key="5">
    <source>
        <dbReference type="SAM" id="Phobius"/>
    </source>
</evidence>
<feature type="transmembrane region" description="Helical" evidence="5">
    <location>
        <begin position="47"/>
        <end position="66"/>
    </location>
</feature>
<dbReference type="STRING" id="135826.KP77_05900"/>
<feature type="domain" description="Methyl-accepting transducer" evidence="6">
    <location>
        <begin position="212"/>
        <end position="454"/>
    </location>
</feature>
<dbReference type="SMART" id="SM00283">
    <property type="entry name" value="MA"/>
    <property type="match status" value="1"/>
</dbReference>
<name>A0A0C2W966_9BACL</name>
<evidence type="ECO:0000256" key="1">
    <source>
        <dbReference type="ARBA" id="ARBA00023224"/>
    </source>
</evidence>
<evidence type="ECO:0000313" key="7">
    <source>
        <dbReference type="EMBL" id="KIL52563.1"/>
    </source>
</evidence>
<keyword evidence="1 3" id="KW-0807">Transducer</keyword>
<dbReference type="PATRIC" id="fig|135826.4.peg.585"/>
<dbReference type="PRINTS" id="PR00260">
    <property type="entry name" value="CHEMTRNSDUCR"/>
</dbReference>
<keyword evidence="5" id="KW-0472">Membrane</keyword>
<feature type="transmembrane region" description="Helical" evidence="5">
    <location>
        <begin position="21"/>
        <end position="41"/>
    </location>
</feature>
<dbReference type="GO" id="GO:0016020">
    <property type="term" value="C:membrane"/>
    <property type="evidence" value="ECO:0007669"/>
    <property type="project" value="InterPro"/>
</dbReference>
<evidence type="ECO:0000259" key="6">
    <source>
        <dbReference type="PROSITE" id="PS50111"/>
    </source>
</evidence>
<dbReference type="OrthoDB" id="2943317at2"/>
<evidence type="ECO:0000256" key="2">
    <source>
        <dbReference type="ARBA" id="ARBA00029447"/>
    </source>
</evidence>
<comment type="caution">
    <text evidence="7">The sequence shown here is derived from an EMBL/GenBank/DDBJ whole genome shotgun (WGS) entry which is preliminary data.</text>
</comment>
<dbReference type="InterPro" id="IPR004089">
    <property type="entry name" value="MCPsignal_dom"/>
</dbReference>
<organism evidence="7 8">
    <name type="scientific">Jeotgalibacillus alimentarius</name>
    <dbReference type="NCBI Taxonomy" id="135826"/>
    <lineage>
        <taxon>Bacteria</taxon>
        <taxon>Bacillati</taxon>
        <taxon>Bacillota</taxon>
        <taxon>Bacilli</taxon>
        <taxon>Bacillales</taxon>
        <taxon>Caryophanaceae</taxon>
        <taxon>Jeotgalibacillus</taxon>
    </lineage>
</organism>